<keyword evidence="4 5" id="KW-0472">Membrane</keyword>
<dbReference type="InterPro" id="IPR020846">
    <property type="entry name" value="MFS_dom"/>
</dbReference>
<feature type="transmembrane region" description="Helical" evidence="5">
    <location>
        <begin position="412"/>
        <end position="432"/>
    </location>
</feature>
<feature type="transmembrane region" description="Helical" evidence="5">
    <location>
        <begin position="177"/>
        <end position="199"/>
    </location>
</feature>
<feature type="transmembrane region" description="Helical" evidence="5">
    <location>
        <begin position="91"/>
        <end position="110"/>
    </location>
</feature>
<evidence type="ECO:0000256" key="5">
    <source>
        <dbReference type="SAM" id="Phobius"/>
    </source>
</evidence>
<gene>
    <name evidence="7" type="ORF">GCM10023203_60500</name>
</gene>
<dbReference type="Proteomes" id="UP001500457">
    <property type="component" value="Unassembled WGS sequence"/>
</dbReference>
<dbReference type="Gene3D" id="1.20.1250.20">
    <property type="entry name" value="MFS general substrate transporter like domains"/>
    <property type="match status" value="1"/>
</dbReference>
<name>A0ABP9FBG5_9PSEU</name>
<sequence length="450" mass="45888">MTTAAPGSVPTAVPTIPRTPTSVLLLCLACMTLEGYDVIAYGAALPFLLADRAWALTVAQAGVLGSLTPIGMLVGAVTVGLLTDRLGRRRLILVSTTVFSLAMILCGVAPGVTLFAVGRLLVGLGVGGVLPSIAALVYEYSAPGRHHLNTALAFAGVGVGGLLAAVVAAVWGPDLGFRVVFLVGGLAALVVLPAAVRFLPESLVHLRSRGQLDAARRWVDRLGLPPALATADDRATATGDAGRGRLAVLFGRGHATQTLLFCLATFASLLVLFGLYTWLPQLMRSAGYEVGSALTFLVVLNVGTAVGPLLVGRIADRVGSRPATVGSFLLAVVGIAALSQPLPALVLYVAVVLAGVGTVGTQILINVFIASRYPVHARATAIGTALSVGRLGGILGPVYGGLLLAAELPISVLFYAFAGPALLGAVAILLVPRRTRTTGPERVAADATAA</sequence>
<feature type="transmembrane region" description="Helical" evidence="5">
    <location>
        <begin position="23"/>
        <end position="48"/>
    </location>
</feature>
<dbReference type="PROSITE" id="PS50850">
    <property type="entry name" value="MFS"/>
    <property type="match status" value="1"/>
</dbReference>
<evidence type="ECO:0000256" key="4">
    <source>
        <dbReference type="ARBA" id="ARBA00023136"/>
    </source>
</evidence>
<comment type="subcellular location">
    <subcellularLocation>
        <location evidence="1">Cell membrane</location>
        <topology evidence="1">Multi-pass membrane protein</topology>
    </subcellularLocation>
</comment>
<feature type="domain" description="Major facilitator superfamily (MFS) profile" evidence="6">
    <location>
        <begin position="23"/>
        <end position="436"/>
    </location>
</feature>
<feature type="transmembrane region" description="Helical" evidence="5">
    <location>
        <begin position="259"/>
        <end position="279"/>
    </location>
</feature>
<keyword evidence="8" id="KW-1185">Reference proteome</keyword>
<dbReference type="EMBL" id="BAABHQ010000035">
    <property type="protein sequence ID" value="GAA4897666.1"/>
    <property type="molecule type" value="Genomic_DNA"/>
</dbReference>
<feature type="transmembrane region" description="Helical" evidence="5">
    <location>
        <begin position="150"/>
        <end position="171"/>
    </location>
</feature>
<dbReference type="SUPFAM" id="SSF103473">
    <property type="entry name" value="MFS general substrate transporter"/>
    <property type="match status" value="1"/>
</dbReference>
<evidence type="ECO:0000313" key="7">
    <source>
        <dbReference type="EMBL" id="GAA4897666.1"/>
    </source>
</evidence>
<feature type="transmembrane region" description="Helical" evidence="5">
    <location>
        <begin position="323"/>
        <end position="339"/>
    </location>
</feature>
<feature type="transmembrane region" description="Helical" evidence="5">
    <location>
        <begin position="291"/>
        <end position="311"/>
    </location>
</feature>
<evidence type="ECO:0000256" key="2">
    <source>
        <dbReference type="ARBA" id="ARBA00022692"/>
    </source>
</evidence>
<accession>A0ABP9FBG5</accession>
<proteinExistence type="predicted"/>
<dbReference type="PANTHER" id="PTHR23508">
    <property type="entry name" value="CARBOXYLIC ACID TRANSPORTER PROTEIN HOMOLOG"/>
    <property type="match status" value="1"/>
</dbReference>
<feature type="transmembrane region" description="Helical" evidence="5">
    <location>
        <begin position="381"/>
        <end position="406"/>
    </location>
</feature>
<evidence type="ECO:0000313" key="8">
    <source>
        <dbReference type="Proteomes" id="UP001500457"/>
    </source>
</evidence>
<dbReference type="PANTHER" id="PTHR23508:SF10">
    <property type="entry name" value="CARBOXYLIC ACID TRANSPORTER PROTEIN HOMOLOG"/>
    <property type="match status" value="1"/>
</dbReference>
<comment type="caution">
    <text evidence="7">The sequence shown here is derived from an EMBL/GenBank/DDBJ whole genome shotgun (WGS) entry which is preliminary data.</text>
</comment>
<evidence type="ECO:0000256" key="1">
    <source>
        <dbReference type="ARBA" id="ARBA00004651"/>
    </source>
</evidence>
<keyword evidence="3 5" id="KW-1133">Transmembrane helix</keyword>
<evidence type="ECO:0000256" key="3">
    <source>
        <dbReference type="ARBA" id="ARBA00022989"/>
    </source>
</evidence>
<reference evidence="8" key="1">
    <citation type="journal article" date="2019" name="Int. J. Syst. Evol. Microbiol.">
        <title>The Global Catalogue of Microorganisms (GCM) 10K type strain sequencing project: providing services to taxonomists for standard genome sequencing and annotation.</title>
        <authorList>
            <consortium name="The Broad Institute Genomics Platform"/>
            <consortium name="The Broad Institute Genome Sequencing Center for Infectious Disease"/>
            <person name="Wu L."/>
            <person name="Ma J."/>
        </authorList>
    </citation>
    <scope>NUCLEOTIDE SEQUENCE [LARGE SCALE GENOMIC DNA]</scope>
    <source>
        <strain evidence="8">JCM 17983</strain>
    </source>
</reference>
<feature type="transmembrane region" description="Helical" evidence="5">
    <location>
        <begin position="345"/>
        <end position="369"/>
    </location>
</feature>
<feature type="transmembrane region" description="Helical" evidence="5">
    <location>
        <begin position="116"/>
        <end position="138"/>
    </location>
</feature>
<dbReference type="Pfam" id="PF07690">
    <property type="entry name" value="MFS_1"/>
    <property type="match status" value="1"/>
</dbReference>
<dbReference type="RefSeq" id="WP_274235178.1">
    <property type="nucleotide sequence ID" value="NZ_BAABHQ010000035.1"/>
</dbReference>
<dbReference type="InterPro" id="IPR036259">
    <property type="entry name" value="MFS_trans_sf"/>
</dbReference>
<dbReference type="InterPro" id="IPR011701">
    <property type="entry name" value="MFS"/>
</dbReference>
<feature type="transmembrane region" description="Helical" evidence="5">
    <location>
        <begin position="54"/>
        <end position="79"/>
    </location>
</feature>
<protein>
    <submittedName>
        <fullName evidence="7">Aromatic acid/H+ symport family MFS transporter</fullName>
    </submittedName>
</protein>
<organism evidence="7 8">
    <name type="scientific">Actinomycetospora straminea</name>
    <dbReference type="NCBI Taxonomy" id="663607"/>
    <lineage>
        <taxon>Bacteria</taxon>
        <taxon>Bacillati</taxon>
        <taxon>Actinomycetota</taxon>
        <taxon>Actinomycetes</taxon>
        <taxon>Pseudonocardiales</taxon>
        <taxon>Pseudonocardiaceae</taxon>
        <taxon>Actinomycetospora</taxon>
    </lineage>
</organism>
<keyword evidence="2 5" id="KW-0812">Transmembrane</keyword>
<evidence type="ECO:0000259" key="6">
    <source>
        <dbReference type="PROSITE" id="PS50850"/>
    </source>
</evidence>